<reference evidence="2 3" key="1">
    <citation type="submission" date="2019-03" db="EMBL/GenBank/DDBJ databases">
        <authorList>
            <person name="Sebastian G."/>
            <person name="Baumann P."/>
            <person name="Ruckert C."/>
            <person name="Kalinowski J."/>
            <person name="Nebel B."/>
            <person name="Takors R."/>
            <person name="Blombach B."/>
        </authorList>
    </citation>
    <scope>NUCLEOTIDE SEQUENCE [LARGE SCALE GENOMIC DNA]</scope>
    <source>
        <strain evidence="2 3">DSM 1084</strain>
    </source>
</reference>
<feature type="compositionally biased region" description="Polar residues" evidence="1">
    <location>
        <begin position="1"/>
        <end position="15"/>
    </location>
</feature>
<dbReference type="AlphaFoldDB" id="A0A4P6WRM5"/>
<evidence type="ECO:0000313" key="2">
    <source>
        <dbReference type="EMBL" id="QBM26432.1"/>
    </source>
</evidence>
<protein>
    <submittedName>
        <fullName evidence="2">Uncharacterized protein</fullName>
    </submittedName>
</protein>
<dbReference type="Proteomes" id="UP000293912">
    <property type="component" value="Chromosome"/>
</dbReference>
<proteinExistence type="predicted"/>
<sequence>MQPTRSSPPNQTSNPKPGAPTEADAWKLEDHWQELVSALADQFTEGVSSLQNQIDQLLAKGRITKMEHRALNIPAERIKLAGLSAQQIHRLYGGRIRQTHEKVNMADLVEGVLQERKQELGILGIALRRKLKPVEVLIDPTLAHSFVNAVLDWGIPFGNRVDVRMDLNAWPQHARLQMRVANDGIPPSSSTASDSLSWMLIRQIAAASGGIDLERDVTAEGVSFTAMFSRTVVQAVDGISTVDLSDEHSSMFKSLSGTYVLTISPSLQIRADVRDALREIGITSDSVVDFNQARDAVKARMPNLIVVDSEIKDGEFERFRSELLREVFEFPFVEISPDDSSFDMSGFGEFSMAKVGRGNIREALGTAVMFELAKMM</sequence>
<feature type="region of interest" description="Disordered" evidence="1">
    <location>
        <begin position="1"/>
        <end position="22"/>
    </location>
</feature>
<dbReference type="EMBL" id="CP037867">
    <property type="protein sequence ID" value="QBM26432.1"/>
    <property type="molecule type" value="Genomic_DNA"/>
</dbReference>
<dbReference type="RefSeq" id="WP_133155617.1">
    <property type="nucleotide sequence ID" value="NZ_CP037867.1"/>
</dbReference>
<evidence type="ECO:0000313" key="3">
    <source>
        <dbReference type="Proteomes" id="UP000293912"/>
    </source>
</evidence>
<evidence type="ECO:0000256" key="1">
    <source>
        <dbReference type="SAM" id="MobiDB-lite"/>
    </source>
</evidence>
<gene>
    <name evidence="2" type="ORF">HPF_01985</name>
</gene>
<name>A0A4P6WRM5_HYDPS</name>
<keyword evidence="3" id="KW-1185">Reference proteome</keyword>
<dbReference type="KEGG" id="hpse:HPF_01985"/>
<accession>A0A4P6WRM5</accession>
<organism evidence="2 3">
    <name type="scientific">Hydrogenophaga pseudoflava</name>
    <name type="common">Pseudomonas carboxydoflava</name>
    <dbReference type="NCBI Taxonomy" id="47421"/>
    <lineage>
        <taxon>Bacteria</taxon>
        <taxon>Pseudomonadati</taxon>
        <taxon>Pseudomonadota</taxon>
        <taxon>Betaproteobacteria</taxon>
        <taxon>Burkholderiales</taxon>
        <taxon>Comamonadaceae</taxon>
        <taxon>Hydrogenophaga</taxon>
    </lineage>
</organism>